<feature type="domain" description="Aminoglycoside phosphotransferase" evidence="1">
    <location>
        <begin position="26"/>
        <end position="276"/>
    </location>
</feature>
<accession>A0ABW4JDS4</accession>
<dbReference type="Pfam" id="PF01636">
    <property type="entry name" value="APH"/>
    <property type="match status" value="1"/>
</dbReference>
<dbReference type="EMBL" id="JBHUCX010000020">
    <property type="protein sequence ID" value="MFD1674546.1"/>
    <property type="molecule type" value="Genomic_DNA"/>
</dbReference>
<dbReference type="SUPFAM" id="SSF56112">
    <property type="entry name" value="Protein kinase-like (PK-like)"/>
    <property type="match status" value="1"/>
</dbReference>
<sequence>MLENRLGVYLQKQFGEQAPCVVSNLVQHNSGWENDVYSFQYAQAGVDHNGILRMYQGARAAEKARHEYAGMQRLRAAGYPVPQMRLLEPDSSVLGKPFVIMEKISGATLAQILREAFDAEHGGFDGAQMMAKPAEADVQSGWGHLTSFCELLVKLHSLDWRDFTDTPDVFLCNPYASVERFCSQMNMIASWCGVLEAEPVLQWLQEHQQEVPCARLSVMHWDYHPDNVLFSDEGTYAVIDWTQIEVGDCRFDVAWTLMICSVYSKPMADFILETYERLAGQKLENLAYFEVAVLTKRLLTMLISFLHGPAHLGMRPDSIEVMATAIPYLFVIVQRLSEITGRDLSQLRSRIAGIEQKQYGGEPGQPLTTE</sequence>
<reference evidence="3" key="1">
    <citation type="journal article" date="2019" name="Int. J. Syst. Evol. Microbiol.">
        <title>The Global Catalogue of Microorganisms (GCM) 10K type strain sequencing project: providing services to taxonomists for standard genome sequencing and annotation.</title>
        <authorList>
            <consortium name="The Broad Institute Genomics Platform"/>
            <consortium name="The Broad Institute Genome Sequencing Center for Infectious Disease"/>
            <person name="Wu L."/>
            <person name="Ma J."/>
        </authorList>
    </citation>
    <scope>NUCLEOTIDE SEQUENCE [LARGE SCALE GENOMIC DNA]</scope>
    <source>
        <strain evidence="3">CGMCC 1.12286</strain>
    </source>
</reference>
<dbReference type="RefSeq" id="WP_377942411.1">
    <property type="nucleotide sequence ID" value="NZ_JBHUCX010000020.1"/>
</dbReference>
<keyword evidence="3" id="KW-1185">Reference proteome</keyword>
<dbReference type="Gene3D" id="3.90.1200.10">
    <property type="match status" value="1"/>
</dbReference>
<gene>
    <name evidence="2" type="ORF">ACFSB2_07475</name>
</gene>
<name>A0ABW4JDS4_9BACL</name>
<evidence type="ECO:0000313" key="2">
    <source>
        <dbReference type="EMBL" id="MFD1674546.1"/>
    </source>
</evidence>
<dbReference type="Proteomes" id="UP001597079">
    <property type="component" value="Unassembled WGS sequence"/>
</dbReference>
<proteinExistence type="predicted"/>
<comment type="caution">
    <text evidence="2">The sequence shown here is derived from an EMBL/GenBank/DDBJ whole genome shotgun (WGS) entry which is preliminary data.</text>
</comment>
<evidence type="ECO:0000313" key="3">
    <source>
        <dbReference type="Proteomes" id="UP001597079"/>
    </source>
</evidence>
<dbReference type="Gene3D" id="3.30.200.20">
    <property type="entry name" value="Phosphorylase Kinase, domain 1"/>
    <property type="match status" value="1"/>
</dbReference>
<protein>
    <submittedName>
        <fullName evidence="2">Phosphotransferase family protein</fullName>
    </submittedName>
</protein>
<dbReference type="PANTHER" id="PTHR21310">
    <property type="entry name" value="AMINOGLYCOSIDE PHOSPHOTRANSFERASE-RELATED-RELATED"/>
    <property type="match status" value="1"/>
</dbReference>
<dbReference type="InterPro" id="IPR002575">
    <property type="entry name" value="Aminoglycoside_PTrfase"/>
</dbReference>
<evidence type="ECO:0000259" key="1">
    <source>
        <dbReference type="Pfam" id="PF01636"/>
    </source>
</evidence>
<organism evidence="2 3">
    <name type="scientific">Alicyclobacillus fodiniaquatilis</name>
    <dbReference type="NCBI Taxonomy" id="1661150"/>
    <lineage>
        <taxon>Bacteria</taxon>
        <taxon>Bacillati</taxon>
        <taxon>Bacillota</taxon>
        <taxon>Bacilli</taxon>
        <taxon>Bacillales</taxon>
        <taxon>Alicyclobacillaceae</taxon>
        <taxon>Alicyclobacillus</taxon>
    </lineage>
</organism>
<dbReference type="InterPro" id="IPR011009">
    <property type="entry name" value="Kinase-like_dom_sf"/>
</dbReference>
<dbReference type="InterPro" id="IPR051678">
    <property type="entry name" value="AGP_Transferase"/>
</dbReference>